<proteinExistence type="predicted"/>
<reference evidence="2 3" key="1">
    <citation type="submission" date="2020-05" db="EMBL/GenBank/DDBJ databases">
        <title>Identification and distribution of gene clusters putatively required for synthesis of sphingolipid metabolism inhibitors in phylogenetically diverse species of the filamentous fungus Fusarium.</title>
        <authorList>
            <person name="Kim H.-S."/>
            <person name="Busman M."/>
            <person name="Brown D.W."/>
            <person name="Divon H."/>
            <person name="Uhlig S."/>
            <person name="Proctor R.H."/>
        </authorList>
    </citation>
    <scope>NUCLEOTIDE SEQUENCE [LARGE SCALE GENOMIC DNA]</scope>
    <source>
        <strain evidence="2 3">NRRL 66235</strain>
    </source>
</reference>
<evidence type="ECO:0000256" key="1">
    <source>
        <dbReference type="SAM" id="MobiDB-lite"/>
    </source>
</evidence>
<accession>A0A8H5XY77</accession>
<dbReference type="OrthoDB" id="5052808at2759"/>
<dbReference type="Proteomes" id="UP000544331">
    <property type="component" value="Unassembled WGS sequence"/>
</dbReference>
<dbReference type="AlphaFoldDB" id="A0A8H5XY77"/>
<protein>
    <submittedName>
        <fullName evidence="2">Uncharacterized protein</fullName>
    </submittedName>
</protein>
<feature type="compositionally biased region" description="Basic and acidic residues" evidence="1">
    <location>
        <begin position="18"/>
        <end position="27"/>
    </location>
</feature>
<keyword evidence="3" id="KW-1185">Reference proteome</keyword>
<gene>
    <name evidence="2" type="ORF">FMUND_13590</name>
</gene>
<feature type="region of interest" description="Disordered" evidence="1">
    <location>
        <begin position="18"/>
        <end position="81"/>
    </location>
</feature>
<comment type="caution">
    <text evidence="2">The sequence shown here is derived from an EMBL/GenBank/DDBJ whole genome shotgun (WGS) entry which is preliminary data.</text>
</comment>
<organism evidence="2 3">
    <name type="scientific">Fusarium mundagurra</name>
    <dbReference type="NCBI Taxonomy" id="1567541"/>
    <lineage>
        <taxon>Eukaryota</taxon>
        <taxon>Fungi</taxon>
        <taxon>Dikarya</taxon>
        <taxon>Ascomycota</taxon>
        <taxon>Pezizomycotina</taxon>
        <taxon>Sordariomycetes</taxon>
        <taxon>Hypocreomycetidae</taxon>
        <taxon>Hypocreales</taxon>
        <taxon>Nectriaceae</taxon>
        <taxon>Fusarium</taxon>
        <taxon>Fusarium fujikuroi species complex</taxon>
    </lineage>
</organism>
<sequence>MIIDESFANHDMRGIMEPTFHDEHSDHQALANASSDPKQGLKASDKPVEATTLSVKNYEDESAQLSTPCDEPLARKEEASEPLTNHDMIAIMKSTTYLCIVEYDQQHAKEGKGTMMTRARAMS</sequence>
<dbReference type="EMBL" id="JAAOAN010000636">
    <property type="protein sequence ID" value="KAF5702213.1"/>
    <property type="molecule type" value="Genomic_DNA"/>
</dbReference>
<evidence type="ECO:0000313" key="3">
    <source>
        <dbReference type="Proteomes" id="UP000544331"/>
    </source>
</evidence>
<name>A0A8H5XY77_9HYPO</name>
<evidence type="ECO:0000313" key="2">
    <source>
        <dbReference type="EMBL" id="KAF5702213.1"/>
    </source>
</evidence>